<keyword evidence="4" id="KW-1185">Reference proteome</keyword>
<evidence type="ECO:0000259" key="1">
    <source>
        <dbReference type="Pfam" id="PF00534"/>
    </source>
</evidence>
<reference evidence="3" key="1">
    <citation type="submission" date="2020-09" db="EMBL/GenBank/DDBJ databases">
        <title>Draft Genome Sequence of Paenibacillus sp. WST5.</title>
        <authorList>
            <person name="Bao Z."/>
        </authorList>
    </citation>
    <scope>NUCLEOTIDE SEQUENCE</scope>
    <source>
        <strain evidence="3">WST5</strain>
    </source>
</reference>
<dbReference type="Pfam" id="PF00534">
    <property type="entry name" value="Glycos_transf_1"/>
    <property type="match status" value="1"/>
</dbReference>
<protein>
    <submittedName>
        <fullName evidence="3">Glycosyltransferase</fullName>
    </submittedName>
</protein>
<dbReference type="EMBL" id="JACVVD010000016">
    <property type="protein sequence ID" value="MBD0384176.1"/>
    <property type="molecule type" value="Genomic_DNA"/>
</dbReference>
<evidence type="ECO:0000259" key="2">
    <source>
        <dbReference type="Pfam" id="PF00535"/>
    </source>
</evidence>
<dbReference type="Gene3D" id="1.25.40.10">
    <property type="entry name" value="Tetratricopeptide repeat domain"/>
    <property type="match status" value="1"/>
</dbReference>
<dbReference type="SUPFAM" id="SSF48452">
    <property type="entry name" value="TPR-like"/>
    <property type="match status" value="1"/>
</dbReference>
<feature type="domain" description="Glycosyl transferase family 1" evidence="1">
    <location>
        <begin position="871"/>
        <end position="962"/>
    </location>
</feature>
<comment type="caution">
    <text evidence="3">The sequence shown here is derived from an EMBL/GenBank/DDBJ whole genome shotgun (WGS) entry which is preliminary data.</text>
</comment>
<gene>
    <name evidence="3" type="ORF">ICC18_29435</name>
</gene>
<accession>A0A926QLR0</accession>
<dbReference type="CDD" id="cd03801">
    <property type="entry name" value="GT4_PimA-like"/>
    <property type="match status" value="1"/>
</dbReference>
<dbReference type="GO" id="GO:0016757">
    <property type="term" value="F:glycosyltransferase activity"/>
    <property type="evidence" value="ECO:0007669"/>
    <property type="project" value="InterPro"/>
</dbReference>
<dbReference type="PANTHER" id="PTHR43630:SF2">
    <property type="entry name" value="GLYCOSYLTRANSFERASE"/>
    <property type="match status" value="1"/>
</dbReference>
<dbReference type="AlphaFoldDB" id="A0A926QLR0"/>
<feature type="domain" description="Glycosyltransferase 2-like" evidence="2">
    <location>
        <begin position="2"/>
        <end position="90"/>
    </location>
</feature>
<dbReference type="SUPFAM" id="SSF53448">
    <property type="entry name" value="Nucleotide-diphospho-sugar transferases"/>
    <property type="match status" value="1"/>
</dbReference>
<dbReference type="InterPro" id="IPR019734">
    <property type="entry name" value="TPR_rpt"/>
</dbReference>
<dbReference type="SUPFAM" id="SSF53756">
    <property type="entry name" value="UDP-Glycosyltransferase/glycogen phosphorylase"/>
    <property type="match status" value="1"/>
</dbReference>
<evidence type="ECO:0000313" key="3">
    <source>
        <dbReference type="EMBL" id="MBD0384176.1"/>
    </source>
</evidence>
<proteinExistence type="predicted"/>
<dbReference type="CDD" id="cd02511">
    <property type="entry name" value="Beta4Glucosyltransferase"/>
    <property type="match status" value="1"/>
</dbReference>
<dbReference type="Proteomes" id="UP000650466">
    <property type="component" value="Unassembled WGS sequence"/>
</dbReference>
<dbReference type="InterPro" id="IPR011990">
    <property type="entry name" value="TPR-like_helical_dom_sf"/>
</dbReference>
<name>A0A926QLR0_9BACL</name>
<evidence type="ECO:0000313" key="4">
    <source>
        <dbReference type="Proteomes" id="UP000650466"/>
    </source>
</evidence>
<dbReference type="Pfam" id="PF00535">
    <property type="entry name" value="Glycos_transf_2"/>
    <property type="match status" value="1"/>
</dbReference>
<dbReference type="Gene3D" id="3.90.550.10">
    <property type="entry name" value="Spore Coat Polysaccharide Biosynthesis Protein SpsA, Chain A"/>
    <property type="match status" value="1"/>
</dbReference>
<dbReference type="Gene3D" id="3.40.50.2000">
    <property type="entry name" value="Glycogen Phosphorylase B"/>
    <property type="match status" value="4"/>
</dbReference>
<dbReference type="PANTHER" id="PTHR43630">
    <property type="entry name" value="POLY-BETA-1,6-N-ACETYL-D-GLUCOSAMINE SYNTHASE"/>
    <property type="match status" value="1"/>
</dbReference>
<dbReference type="InterPro" id="IPR029044">
    <property type="entry name" value="Nucleotide-diphossugar_trans"/>
</dbReference>
<organism evidence="3 4">
    <name type="scientific">Paenibacillus sedimenti</name>
    <dbReference type="NCBI Taxonomy" id="2770274"/>
    <lineage>
        <taxon>Bacteria</taxon>
        <taxon>Bacillati</taxon>
        <taxon>Bacillota</taxon>
        <taxon>Bacilli</taxon>
        <taxon>Bacillales</taxon>
        <taxon>Paenibacillaceae</taxon>
        <taxon>Paenibacillus</taxon>
    </lineage>
</organism>
<dbReference type="InterPro" id="IPR001296">
    <property type="entry name" value="Glyco_trans_1"/>
</dbReference>
<sequence length="986" mass="115717">MKNEESNLERCLDSLLPIMEQVSSELIIVDTGSNDRTVEIARRYTEKVYFHEWNNHFSDMRNMSISYAQGEWIFIFDADEELDDPEGLVKVLKFEKLNKANTIRLQVKNILSYKTPRDIYHISERLFRNDGSFRYEGSVHNQPRYKHPLLNTDVLINHYGYNNDDAELMEKKFKRTSALLLQELEKDPENIYYLWQLARSYLMHKDTADSLRYVEQAYNLVKKNEGPASRATYYYVYGEYCRILSYNENYEKCIEICKEILELSPQYIDMHYYLALSSQELGKQEDAIESYKNYLQLYDDYLENRLDLKQFTGIEIHAVDSRIATATSSQVVEYYFNKEEFEEALKYIRYMDERRETCLAVMRTLIKLERYEPIAHYYRNLKNKELIPVFIECLEYELSLLEQSQVEEISKAFSKGDDKYAEFNAIRVSATDKALIKKFIDGNDFNNLPLNPYSQVIDYAINAEFPVRALLQKMTDGKIKQCIKLVIDRSKDLRGFFEEFVQNTNARENDHHTNRVIASIGNVLFLTAVEETKQNKTELSNRYLALSESYLQAGMNFVASLYQMQGIRMMYKTMDHVEHKFYILLFLAKDALSKGYQKNAFDYYKEAAEIYPYLADLVKLVITNLQSDSSKQSILLSIEQQTTKAGDNLKVLQGTIEIANQMSLLTRGLNQTGVFAKSLTYQPNYLKYYADYEFDIQANPNSERMMKDLNEISLKAIEHFDVFHFHFGTSLRVDHSDLPLLKEAKKAVLMHYWGSDVRMLSIARKWNPFVQVKFADEDQIKRKLEHMGSMIDHCVVADHELYQYVKGYHKNIHFIKQTIDTDLYRPLEGFKFRKKKPVVVHAPTSPEIKGTKYILQAVEQLKETYDFEFMLIQNKSHEEARQLYQQADIVLDELLCGSYGILALESMAMGKPLITYINEHVRETYPKELPIVSANPDTVKEALIPLLKDWELREELGKKGRRYVQEHHEVTIIAKQFIDLYKTIKP</sequence>
<dbReference type="InterPro" id="IPR001173">
    <property type="entry name" value="Glyco_trans_2-like"/>
</dbReference>
<dbReference type="SMART" id="SM00028">
    <property type="entry name" value="TPR"/>
    <property type="match status" value="3"/>
</dbReference>